<organism evidence="3 4">
    <name type="scientific">Hyaloscypha bicolor E</name>
    <dbReference type="NCBI Taxonomy" id="1095630"/>
    <lineage>
        <taxon>Eukaryota</taxon>
        <taxon>Fungi</taxon>
        <taxon>Dikarya</taxon>
        <taxon>Ascomycota</taxon>
        <taxon>Pezizomycotina</taxon>
        <taxon>Leotiomycetes</taxon>
        <taxon>Helotiales</taxon>
        <taxon>Hyaloscyphaceae</taxon>
        <taxon>Hyaloscypha</taxon>
        <taxon>Hyaloscypha bicolor</taxon>
    </lineage>
</organism>
<feature type="compositionally biased region" description="Polar residues" evidence="1">
    <location>
        <begin position="11"/>
        <end position="26"/>
    </location>
</feature>
<proteinExistence type="predicted"/>
<feature type="transmembrane region" description="Helical" evidence="2">
    <location>
        <begin position="583"/>
        <end position="604"/>
    </location>
</feature>
<dbReference type="RefSeq" id="XP_024729338.1">
    <property type="nucleotide sequence ID" value="XM_024883977.1"/>
</dbReference>
<dbReference type="STRING" id="1095630.A0A2J6SNU2"/>
<sequence>MAVNARLRVPPSSSEPHPNASQPQHDSSSRHAGHSHKKKEDVIALCTRVFRPPSTWSVQDVLMFDVNIAPWRVRKFSNLGLSHANRLLACRERRKRRVIYPPNSSVPVPTSVPVSNGDIEELFVNNKYQHDVDRYLYRKLQIGRFLQAADIEILRGTPQQSLSKPKVLLDDRNNASVTRLQQVGNCRLFRGPLNAQELFIELSQDRLPETSDTPTIIPAERRLIYITDIDPYCALALAATASTSQAAFLREFLSKCLSFHPFVGVDIWAPSPDGAAAFALEFHLPYYAWRPMEFMIQDPRKVRRSEEVMYLPIQGHASPSSDDIPEYIYESQISLMVSGIDDWVWTAYCFVDVYFKGNIHTEKVEHYSTDAVNRMDPHSCAKHAADRPVWDPRKYFLRALSARMEQVREEWENSVSLLMFQIDPYIHSFPPSRTKTKTGDLKITTKEAFRWTIITLRKFSNLLAKIIIAWERFDKGEKQYFYNPQSGELADSQWGTYISSIDKDVNHLRDLLGSLKDQTKLFEDMTTNLVMHAQYAETCIASQQSKSIQALTNISILFLPATLAATLFSMQPILPSGVKMKDFLYFFSLLFIITILLLINPSYINTFVQSLRNRQNWLWARLSRLLDRGLIRHAGEDEDSGDEDEDGVELLNLNERNRRTGWRDGGDV</sequence>
<dbReference type="InParanoid" id="A0A2J6SNU2"/>
<dbReference type="GeneID" id="36592054"/>
<gene>
    <name evidence="3" type="ORF">K444DRAFT_636291</name>
</gene>
<evidence type="ECO:0000256" key="2">
    <source>
        <dbReference type="SAM" id="Phobius"/>
    </source>
</evidence>
<evidence type="ECO:0008006" key="5">
    <source>
        <dbReference type="Google" id="ProtNLM"/>
    </source>
</evidence>
<evidence type="ECO:0000313" key="4">
    <source>
        <dbReference type="Proteomes" id="UP000235371"/>
    </source>
</evidence>
<keyword evidence="2" id="KW-1133">Transmembrane helix</keyword>
<protein>
    <recommendedName>
        <fullName evidence="5">Cora-domain-containing protein</fullName>
    </recommendedName>
</protein>
<evidence type="ECO:0000313" key="3">
    <source>
        <dbReference type="EMBL" id="PMD52434.1"/>
    </source>
</evidence>
<dbReference type="OrthoDB" id="5428055at2759"/>
<reference evidence="3 4" key="1">
    <citation type="submission" date="2016-04" db="EMBL/GenBank/DDBJ databases">
        <title>A degradative enzymes factory behind the ericoid mycorrhizal symbiosis.</title>
        <authorList>
            <consortium name="DOE Joint Genome Institute"/>
            <person name="Martino E."/>
            <person name="Morin E."/>
            <person name="Grelet G."/>
            <person name="Kuo A."/>
            <person name="Kohler A."/>
            <person name="Daghino S."/>
            <person name="Barry K."/>
            <person name="Choi C."/>
            <person name="Cichocki N."/>
            <person name="Clum A."/>
            <person name="Copeland A."/>
            <person name="Hainaut M."/>
            <person name="Haridas S."/>
            <person name="Labutti K."/>
            <person name="Lindquist E."/>
            <person name="Lipzen A."/>
            <person name="Khouja H.-R."/>
            <person name="Murat C."/>
            <person name="Ohm R."/>
            <person name="Olson A."/>
            <person name="Spatafora J."/>
            <person name="Veneault-Fourrey C."/>
            <person name="Henrissat B."/>
            <person name="Grigoriev I."/>
            <person name="Martin F."/>
            <person name="Perotto S."/>
        </authorList>
    </citation>
    <scope>NUCLEOTIDE SEQUENCE [LARGE SCALE GENOMIC DNA]</scope>
    <source>
        <strain evidence="3 4">E</strain>
    </source>
</reference>
<keyword evidence="2" id="KW-0812">Transmembrane</keyword>
<keyword evidence="2" id="KW-0472">Membrane</keyword>
<dbReference type="AlphaFoldDB" id="A0A2J6SNU2"/>
<evidence type="ECO:0000256" key="1">
    <source>
        <dbReference type="SAM" id="MobiDB-lite"/>
    </source>
</evidence>
<feature type="region of interest" description="Disordered" evidence="1">
    <location>
        <begin position="1"/>
        <end position="38"/>
    </location>
</feature>
<keyword evidence="4" id="KW-1185">Reference proteome</keyword>
<feature type="transmembrane region" description="Helical" evidence="2">
    <location>
        <begin position="550"/>
        <end position="571"/>
    </location>
</feature>
<dbReference type="EMBL" id="KZ613905">
    <property type="protein sequence ID" value="PMD52434.1"/>
    <property type="molecule type" value="Genomic_DNA"/>
</dbReference>
<dbReference type="Gene3D" id="1.20.58.340">
    <property type="entry name" value="Magnesium transport protein CorA, transmembrane region"/>
    <property type="match status" value="1"/>
</dbReference>
<name>A0A2J6SNU2_9HELO</name>
<dbReference type="Proteomes" id="UP000235371">
    <property type="component" value="Unassembled WGS sequence"/>
</dbReference>
<accession>A0A2J6SNU2</accession>